<dbReference type="RefSeq" id="WP_146646885.1">
    <property type="nucleotide sequence ID" value="NZ_CP012333.1"/>
</dbReference>
<dbReference type="Pfam" id="PF06912">
    <property type="entry name" value="DUF1275"/>
    <property type="match status" value="1"/>
</dbReference>
<evidence type="ECO:0000313" key="2">
    <source>
        <dbReference type="EMBL" id="AKU95435.1"/>
    </source>
</evidence>
<feature type="transmembrane region" description="Helical" evidence="1">
    <location>
        <begin position="93"/>
        <end position="116"/>
    </location>
</feature>
<dbReference type="Proteomes" id="UP000064967">
    <property type="component" value="Chromosome"/>
</dbReference>
<keyword evidence="1 2" id="KW-0812">Transmembrane</keyword>
<keyword evidence="1" id="KW-0472">Membrane</keyword>
<feature type="transmembrane region" description="Helical" evidence="1">
    <location>
        <begin position="64"/>
        <end position="81"/>
    </location>
</feature>
<dbReference type="EMBL" id="CP012333">
    <property type="protein sequence ID" value="AKU95435.1"/>
    <property type="molecule type" value="Genomic_DNA"/>
</dbReference>
<sequence length="252" mass="25899">MLALHDRGSVHSLRHMPSWLMLSMAAGAVNAGGFFACERFVSHVTGNAMQLSLETGTTLLRDSALLLLAFIAGAMSSAIAIERRYLRQQRPLYALPLVIVAGLLIAVAIAGQAGVFGPFGGGTTDEPTTMVLLALLGFAMGLQNAAVATSTGLAVRSTHLTGPATDFGVQLATAFFAVGSARRDALQAAALRAGKIAAFVVGAALMVPLASKMQFLSFLGPAALVVTATLLSFLPAPPEEPEPTGARLAPSS</sequence>
<organism evidence="2 3">
    <name type="scientific">Labilithrix luteola</name>
    <dbReference type="NCBI Taxonomy" id="1391654"/>
    <lineage>
        <taxon>Bacteria</taxon>
        <taxon>Pseudomonadati</taxon>
        <taxon>Myxococcota</taxon>
        <taxon>Polyangia</taxon>
        <taxon>Polyangiales</taxon>
        <taxon>Labilitrichaceae</taxon>
        <taxon>Labilithrix</taxon>
    </lineage>
</organism>
<dbReference type="PANTHER" id="PTHR37314">
    <property type="entry name" value="SLR0142 PROTEIN"/>
    <property type="match status" value="1"/>
</dbReference>
<feature type="transmembrane region" description="Helical" evidence="1">
    <location>
        <begin position="20"/>
        <end position="44"/>
    </location>
</feature>
<name>A0A0K1PPG7_9BACT</name>
<dbReference type="PATRIC" id="fig|1391654.3.peg.2114"/>
<dbReference type="KEGG" id="llu:AKJ09_02099"/>
<proteinExistence type="predicted"/>
<feature type="transmembrane region" description="Helical" evidence="1">
    <location>
        <begin position="128"/>
        <end position="147"/>
    </location>
</feature>
<dbReference type="InterPro" id="IPR010699">
    <property type="entry name" value="DUF1275"/>
</dbReference>
<gene>
    <name evidence="2" type="ORF">AKJ09_02099</name>
</gene>
<dbReference type="AlphaFoldDB" id="A0A0K1PPG7"/>
<dbReference type="PANTHER" id="PTHR37314:SF4">
    <property type="entry name" value="UPF0700 TRANSMEMBRANE PROTEIN YOAK"/>
    <property type="match status" value="1"/>
</dbReference>
<keyword evidence="1" id="KW-1133">Transmembrane helix</keyword>
<protein>
    <submittedName>
        <fullName evidence="2">Putative transmembrane protein</fullName>
    </submittedName>
</protein>
<accession>A0A0K1PPG7</accession>
<evidence type="ECO:0000256" key="1">
    <source>
        <dbReference type="SAM" id="Phobius"/>
    </source>
</evidence>
<feature type="transmembrane region" description="Helical" evidence="1">
    <location>
        <begin position="215"/>
        <end position="234"/>
    </location>
</feature>
<evidence type="ECO:0000313" key="3">
    <source>
        <dbReference type="Proteomes" id="UP000064967"/>
    </source>
</evidence>
<keyword evidence="3" id="KW-1185">Reference proteome</keyword>
<reference evidence="2 3" key="1">
    <citation type="submission" date="2015-08" db="EMBL/GenBank/DDBJ databases">
        <authorList>
            <person name="Babu N.S."/>
            <person name="Beckwith C.J."/>
            <person name="Beseler K.G."/>
            <person name="Brison A."/>
            <person name="Carone J.V."/>
            <person name="Caskin T.P."/>
            <person name="Diamond M."/>
            <person name="Durham M.E."/>
            <person name="Foxe J.M."/>
            <person name="Go M."/>
            <person name="Henderson B.A."/>
            <person name="Jones I.B."/>
            <person name="McGettigan J.A."/>
            <person name="Micheletti S.J."/>
            <person name="Nasrallah M.E."/>
            <person name="Ortiz D."/>
            <person name="Piller C.R."/>
            <person name="Privatt S.R."/>
            <person name="Schneider S.L."/>
            <person name="Sharp S."/>
            <person name="Smith T.C."/>
            <person name="Stanton J.D."/>
            <person name="Ullery H.E."/>
            <person name="Wilson R.J."/>
            <person name="Serrano M.G."/>
            <person name="Buck G."/>
            <person name="Lee V."/>
            <person name="Wang Y."/>
            <person name="Carvalho R."/>
            <person name="Voegtly L."/>
            <person name="Shi R."/>
            <person name="Duckworth R."/>
            <person name="Johnson A."/>
            <person name="Loviza R."/>
            <person name="Walstead R."/>
            <person name="Shah Z."/>
            <person name="Kiflezghi M."/>
            <person name="Wade K."/>
            <person name="Ball S.L."/>
            <person name="Bradley K.W."/>
            <person name="Asai D.J."/>
            <person name="Bowman C.A."/>
            <person name="Russell D.A."/>
            <person name="Pope W.H."/>
            <person name="Jacobs-Sera D."/>
            <person name="Hendrix R.W."/>
            <person name="Hatfull G.F."/>
        </authorList>
    </citation>
    <scope>NUCLEOTIDE SEQUENCE [LARGE SCALE GENOMIC DNA]</scope>
    <source>
        <strain evidence="2 3">DSM 27648</strain>
    </source>
</reference>
<dbReference type="OrthoDB" id="270162at2"/>
<dbReference type="STRING" id="1391654.AKJ09_02099"/>